<evidence type="ECO:0000259" key="1">
    <source>
        <dbReference type="PROSITE" id="PS50943"/>
    </source>
</evidence>
<evidence type="ECO:0000313" key="3">
    <source>
        <dbReference type="EMBL" id="SQA87537.1"/>
    </source>
</evidence>
<sequence length="83" mass="9636">MKKSIYSKEYKILLETLYSLRVGSNLLQNDLADKLNVPQSFISKIENGERRIDLIELKNIVEAMDTSLGEFILKFEKNLNETK</sequence>
<dbReference type="SUPFAM" id="SSF47413">
    <property type="entry name" value="lambda repressor-like DNA-binding domains"/>
    <property type="match status" value="1"/>
</dbReference>
<dbReference type="KEGG" id="cbp:EB354_06200"/>
<dbReference type="Proteomes" id="UP000190669">
    <property type="component" value="Unassembled WGS sequence"/>
</dbReference>
<evidence type="ECO:0000313" key="4">
    <source>
        <dbReference type="Proteomes" id="UP000190669"/>
    </source>
</evidence>
<accession>A0AAX2II41</accession>
<dbReference type="Pfam" id="PF01381">
    <property type="entry name" value="HTH_3"/>
    <property type="match status" value="1"/>
</dbReference>
<dbReference type="EMBL" id="FUZE01000028">
    <property type="protein sequence ID" value="SKC08568.1"/>
    <property type="molecule type" value="Genomic_DNA"/>
</dbReference>
<dbReference type="Proteomes" id="UP000251937">
    <property type="component" value="Unassembled WGS sequence"/>
</dbReference>
<dbReference type="RefSeq" id="WP_079466946.1">
    <property type="nucleotide sequence ID" value="NZ_CP033934.1"/>
</dbReference>
<proteinExistence type="predicted"/>
<reference evidence="2 4" key="1">
    <citation type="submission" date="2017-02" db="EMBL/GenBank/DDBJ databases">
        <authorList>
            <person name="Varghese N."/>
            <person name="Submissions S."/>
        </authorList>
    </citation>
    <scope>NUCLEOTIDE SEQUENCE [LARGE SCALE GENOMIC DNA]</scope>
    <source>
        <strain evidence="2 4">DSM 16775</strain>
    </source>
</reference>
<dbReference type="SMART" id="SM00530">
    <property type="entry name" value="HTH_XRE"/>
    <property type="match status" value="1"/>
</dbReference>
<dbReference type="EMBL" id="UAVR01000003">
    <property type="protein sequence ID" value="SQA87537.1"/>
    <property type="molecule type" value="Genomic_DNA"/>
</dbReference>
<dbReference type="AlphaFoldDB" id="A0AAX2II41"/>
<feature type="domain" description="HTH cro/C1-type" evidence="1">
    <location>
        <begin position="17"/>
        <end position="71"/>
    </location>
</feature>
<comment type="caution">
    <text evidence="3">The sequence shown here is derived from an EMBL/GenBank/DDBJ whole genome shotgun (WGS) entry which is preliminary data.</text>
</comment>
<evidence type="ECO:0000313" key="5">
    <source>
        <dbReference type="Proteomes" id="UP000251937"/>
    </source>
</evidence>
<dbReference type="InterPro" id="IPR010982">
    <property type="entry name" value="Lambda_DNA-bd_dom_sf"/>
</dbReference>
<dbReference type="Gene3D" id="1.10.260.40">
    <property type="entry name" value="lambda repressor-like DNA-binding domains"/>
    <property type="match status" value="1"/>
</dbReference>
<dbReference type="PROSITE" id="PS50943">
    <property type="entry name" value="HTH_CROC1"/>
    <property type="match status" value="1"/>
</dbReference>
<reference evidence="3 5" key="2">
    <citation type="submission" date="2018-06" db="EMBL/GenBank/DDBJ databases">
        <authorList>
            <consortium name="Pathogen Informatics"/>
            <person name="Doyle S."/>
        </authorList>
    </citation>
    <scope>NUCLEOTIDE SEQUENCE [LARGE SCALE GENOMIC DNA]</scope>
    <source>
        <strain evidence="3 5">NCTC11212</strain>
    </source>
</reference>
<keyword evidence="4" id="KW-1185">Reference proteome</keyword>
<dbReference type="REBASE" id="422405">
    <property type="entry name" value="C.Cba11212IP"/>
</dbReference>
<protein>
    <submittedName>
        <fullName evidence="2">Helix-turn-helix</fullName>
    </submittedName>
    <submittedName>
        <fullName evidence="3">Transcriptional regulator, y4mF family</fullName>
    </submittedName>
</protein>
<evidence type="ECO:0000313" key="2">
    <source>
        <dbReference type="EMBL" id="SKC08568.1"/>
    </source>
</evidence>
<dbReference type="InterPro" id="IPR001387">
    <property type="entry name" value="Cro/C1-type_HTH"/>
</dbReference>
<dbReference type="GO" id="GO:0003677">
    <property type="term" value="F:DNA binding"/>
    <property type="evidence" value="ECO:0007669"/>
    <property type="project" value="InterPro"/>
</dbReference>
<gene>
    <name evidence="3" type="ORF">NCTC11212_00399</name>
    <name evidence="2" type="ORF">SAMN05421800_12843</name>
</gene>
<dbReference type="CDD" id="cd00093">
    <property type="entry name" value="HTH_XRE"/>
    <property type="match status" value="1"/>
</dbReference>
<organism evidence="3 5">
    <name type="scientific">Chryseobacterium balustinum</name>
    <dbReference type="NCBI Taxonomy" id="246"/>
    <lineage>
        <taxon>Bacteria</taxon>
        <taxon>Pseudomonadati</taxon>
        <taxon>Bacteroidota</taxon>
        <taxon>Flavobacteriia</taxon>
        <taxon>Flavobacteriales</taxon>
        <taxon>Weeksellaceae</taxon>
        <taxon>Chryseobacterium group</taxon>
        <taxon>Chryseobacterium</taxon>
    </lineage>
</organism>
<name>A0AAX2II41_9FLAO</name>